<organism evidence="2 3">
    <name type="scientific">Stappia taiwanensis</name>
    <dbReference type="NCBI Taxonomy" id="992267"/>
    <lineage>
        <taxon>Bacteria</taxon>
        <taxon>Pseudomonadati</taxon>
        <taxon>Pseudomonadota</taxon>
        <taxon>Alphaproteobacteria</taxon>
        <taxon>Hyphomicrobiales</taxon>
        <taxon>Stappiaceae</taxon>
        <taxon>Stappia</taxon>
    </lineage>
</organism>
<feature type="chain" id="PRO_5032720845" evidence="1">
    <location>
        <begin position="23"/>
        <end position="242"/>
    </location>
</feature>
<evidence type="ECO:0000256" key="1">
    <source>
        <dbReference type="SAM" id="SignalP"/>
    </source>
</evidence>
<dbReference type="EMBL" id="JACEON010000003">
    <property type="protein sequence ID" value="MBA4610790.1"/>
    <property type="molecule type" value="Genomic_DNA"/>
</dbReference>
<keyword evidence="3" id="KW-1185">Reference proteome</keyword>
<gene>
    <name evidence="2" type="ORF">H1W37_03945</name>
</gene>
<sequence>MRVSMAAVAALMIFGAVQTASAHGIWLAERWGELGLVYGHGASDDSYDPAKVAAVKALDEAGKPVAVQVARQKTHVLLAPESEPAVVLVDFDNGFYTEGSDGKWVNRPKSEVKGARQAGRYLKHTLAFRHLHGDVPDLPAQDLQIVPLGNPTELSAGQPLRLRVLYKGEPLAGAKLIPDYVNMSETKLEATDPSGEVEMTVRNNGLNVIAVAHAVPLENDPDADRTQHFATLSFEAGHGHAH</sequence>
<proteinExistence type="predicted"/>
<comment type="caution">
    <text evidence="2">The sequence shown here is derived from an EMBL/GenBank/DDBJ whole genome shotgun (WGS) entry which is preliminary data.</text>
</comment>
<reference evidence="2 3" key="2">
    <citation type="submission" date="2020-08" db="EMBL/GenBank/DDBJ databases">
        <title>Stappia taiwanensis sp. nov., isolated from a coastal thermal spring.</title>
        <authorList>
            <person name="Kampfer P."/>
        </authorList>
    </citation>
    <scope>NUCLEOTIDE SEQUENCE [LARGE SCALE GENOMIC DNA]</scope>
    <source>
        <strain evidence="2 3">DSM 23284</strain>
    </source>
</reference>
<dbReference type="AlphaFoldDB" id="A0A838XVB3"/>
<accession>A0A838XVB3</accession>
<dbReference type="InterPro" id="IPR019613">
    <property type="entry name" value="DUF4198"/>
</dbReference>
<dbReference type="Pfam" id="PF10670">
    <property type="entry name" value="DUF4198"/>
    <property type="match status" value="1"/>
</dbReference>
<name>A0A838XVB3_9HYPH</name>
<protein>
    <submittedName>
        <fullName evidence="2">DUF4198 domain-containing protein</fullName>
    </submittedName>
</protein>
<dbReference type="Proteomes" id="UP000559404">
    <property type="component" value="Unassembled WGS sequence"/>
</dbReference>
<keyword evidence="1" id="KW-0732">Signal</keyword>
<reference evidence="2 3" key="1">
    <citation type="submission" date="2020-07" db="EMBL/GenBank/DDBJ databases">
        <authorList>
            <person name="Li M."/>
        </authorList>
    </citation>
    <scope>NUCLEOTIDE SEQUENCE [LARGE SCALE GENOMIC DNA]</scope>
    <source>
        <strain evidence="2 3">DSM 23284</strain>
    </source>
</reference>
<feature type="signal peptide" evidence="1">
    <location>
        <begin position="1"/>
        <end position="22"/>
    </location>
</feature>
<evidence type="ECO:0000313" key="3">
    <source>
        <dbReference type="Proteomes" id="UP000559404"/>
    </source>
</evidence>
<evidence type="ECO:0000313" key="2">
    <source>
        <dbReference type="EMBL" id="MBA4610790.1"/>
    </source>
</evidence>